<dbReference type="InterPro" id="IPR036388">
    <property type="entry name" value="WH-like_DNA-bd_sf"/>
</dbReference>
<sequence length="344" mass="39184">MDIENLILKKLRENKKIKATDIVKAAGFSRAYINRFFQKLKDEGKIILVGKANKACYVLADKKTVSRAKNSILSIRKILQNKNLSEDLVLNEIKRDTGIFLNLPKNVSDIISYSFSEMLNNAIEHSRSLKIEIQIQRQASQISFIVRDWGIGIFNNIMRKRKLKDEFEAIQDLLKGKQTTLPKEHTGEGVFFTSKIADLLVIQSSAKKLIFNNVLDDIFIREAKQTKGTKVSFAISVKSKTALSNVFKNYSEGAFTFNKTITRVSLYKLDSVFISRSQARRILSGLEKFKKIVLDFKGVDTVGQAFADEIFRVWQNRHPGIGIEHINTNENIAFMIKRASAKSR</sequence>
<dbReference type="Gene3D" id="1.10.10.10">
    <property type="entry name" value="Winged helix-like DNA-binding domain superfamily/Winged helix DNA-binding domain"/>
    <property type="match status" value="1"/>
</dbReference>
<dbReference type="SUPFAM" id="SSF55874">
    <property type="entry name" value="ATPase domain of HSP90 chaperone/DNA topoisomerase II/histidine kinase"/>
    <property type="match status" value="1"/>
</dbReference>
<dbReference type="InterPro" id="IPR036890">
    <property type="entry name" value="HATPase_C_sf"/>
</dbReference>
<gene>
    <name evidence="3" type="ORF">A2175_00390</name>
</gene>
<dbReference type="InterPro" id="IPR036390">
    <property type="entry name" value="WH_DNA-bd_sf"/>
</dbReference>
<dbReference type="SUPFAM" id="SSF46785">
    <property type="entry name" value="Winged helix' DNA-binding domain"/>
    <property type="match status" value="1"/>
</dbReference>
<dbReference type="Pfam" id="PF14213">
    <property type="entry name" value="DUF4325"/>
    <property type="match status" value="1"/>
</dbReference>
<comment type="caution">
    <text evidence="3">The sequence shown here is derived from an EMBL/GenBank/DDBJ whole genome shotgun (WGS) entry which is preliminary data.</text>
</comment>
<evidence type="ECO:0000313" key="3">
    <source>
        <dbReference type="EMBL" id="OGZ18733.1"/>
    </source>
</evidence>
<proteinExistence type="predicted"/>
<evidence type="ECO:0000313" key="4">
    <source>
        <dbReference type="Proteomes" id="UP000176755"/>
    </source>
</evidence>
<feature type="domain" description="Histidine kinase/HSP90-like ATPase" evidence="1">
    <location>
        <begin position="103"/>
        <end position="206"/>
    </location>
</feature>
<evidence type="ECO:0000259" key="1">
    <source>
        <dbReference type="Pfam" id="PF13581"/>
    </source>
</evidence>
<dbReference type="STRING" id="1801663.A2175_00390"/>
<reference evidence="3 4" key="1">
    <citation type="journal article" date="2016" name="Nat. Commun.">
        <title>Thousands of microbial genomes shed light on interconnected biogeochemical processes in an aquifer system.</title>
        <authorList>
            <person name="Anantharaman K."/>
            <person name="Brown C.T."/>
            <person name="Hug L.A."/>
            <person name="Sharon I."/>
            <person name="Castelle C.J."/>
            <person name="Probst A.J."/>
            <person name="Thomas B.C."/>
            <person name="Singh A."/>
            <person name="Wilkins M.J."/>
            <person name="Karaoz U."/>
            <person name="Brodie E.L."/>
            <person name="Williams K.H."/>
            <person name="Hubbard S.S."/>
            <person name="Banfield J.F."/>
        </authorList>
    </citation>
    <scope>NUCLEOTIDE SEQUENCE [LARGE SCALE GENOMIC DNA]</scope>
</reference>
<dbReference type="InterPro" id="IPR025474">
    <property type="entry name" value="DUF4325"/>
</dbReference>
<dbReference type="Gene3D" id="3.30.565.10">
    <property type="entry name" value="Histidine kinase-like ATPase, C-terminal domain"/>
    <property type="match status" value="1"/>
</dbReference>
<evidence type="ECO:0008006" key="5">
    <source>
        <dbReference type="Google" id="ProtNLM"/>
    </source>
</evidence>
<protein>
    <recommendedName>
        <fullName evidence="5">DUF4325 domain-containing protein</fullName>
    </recommendedName>
</protein>
<dbReference type="Proteomes" id="UP000176755">
    <property type="component" value="Unassembled WGS sequence"/>
</dbReference>
<dbReference type="InterPro" id="IPR003594">
    <property type="entry name" value="HATPase_dom"/>
</dbReference>
<accession>A0A1G2DYZ2</accession>
<feature type="domain" description="DUF4325" evidence="2">
    <location>
        <begin position="278"/>
        <end position="332"/>
    </location>
</feature>
<dbReference type="EMBL" id="MHLY01000007">
    <property type="protein sequence ID" value="OGZ18733.1"/>
    <property type="molecule type" value="Genomic_DNA"/>
</dbReference>
<dbReference type="AlphaFoldDB" id="A0A1G2DYZ2"/>
<dbReference type="Pfam" id="PF13581">
    <property type="entry name" value="HATPase_c_2"/>
    <property type="match status" value="1"/>
</dbReference>
<evidence type="ECO:0000259" key="2">
    <source>
        <dbReference type="Pfam" id="PF14213"/>
    </source>
</evidence>
<name>A0A1G2DYZ2_9BACT</name>
<organism evidence="3 4">
    <name type="scientific">Candidatus Nealsonbacteria bacterium RBG_13_42_11</name>
    <dbReference type="NCBI Taxonomy" id="1801663"/>
    <lineage>
        <taxon>Bacteria</taxon>
        <taxon>Candidatus Nealsoniibacteriota</taxon>
    </lineage>
</organism>